<sequence length="325" mass="36392">MPKFFIIHEGDIGMPLLFKTYMLMKKQEQENVAPRPISKSDVAAYFGKPESGFRDRLFVIIFEAETHAGRWFDFSLIAAILLSVVVVMLDSVSEINHRHGGILNALEWFFTVAFTIEYIARLWCVKHPLRYARSFFGIVDLLAILPTYAAFFIPELHALVDLRLLRLLRMFRLLKLTAYVEEYSVLGSAIIASRRKILIFLSVVAIVVILNGTLLYVIEGGPNSPFSSIPTSVYFAITAVTTVGFGDITPQTDLGRAITSITMLVGWSILAVPTGIITSEMTAQRFAMKRPPNTRTCPVCLTTGLEENARFCRNCGAKLPLFARD</sequence>
<dbReference type="InterPro" id="IPR027359">
    <property type="entry name" value="Volt_channel_dom_sf"/>
</dbReference>
<dbReference type="PANTHER" id="PTHR11537:SF254">
    <property type="entry name" value="POTASSIUM VOLTAGE-GATED CHANNEL PROTEIN SHAB"/>
    <property type="match status" value="1"/>
</dbReference>
<evidence type="ECO:0000256" key="7">
    <source>
        <dbReference type="ARBA" id="ARBA00022958"/>
    </source>
</evidence>
<keyword evidence="6" id="KW-0851">Voltage-gated channel</keyword>
<dbReference type="Gene3D" id="1.10.287.70">
    <property type="match status" value="1"/>
</dbReference>
<evidence type="ECO:0000313" key="14">
    <source>
        <dbReference type="EMBL" id="SFU52396.1"/>
    </source>
</evidence>
<keyword evidence="7" id="KW-0630">Potassium</keyword>
<evidence type="ECO:0000313" key="15">
    <source>
        <dbReference type="Proteomes" id="UP000182649"/>
    </source>
</evidence>
<dbReference type="GO" id="GO:0005249">
    <property type="term" value="F:voltage-gated potassium channel activity"/>
    <property type="evidence" value="ECO:0007669"/>
    <property type="project" value="InterPro"/>
</dbReference>
<dbReference type="Pfam" id="PF00520">
    <property type="entry name" value="Ion_trans"/>
    <property type="match status" value="1"/>
</dbReference>
<keyword evidence="2" id="KW-0813">Transport</keyword>
<dbReference type="GO" id="GO:0008076">
    <property type="term" value="C:voltage-gated potassium channel complex"/>
    <property type="evidence" value="ECO:0007669"/>
    <property type="project" value="InterPro"/>
</dbReference>
<feature type="transmembrane region" description="Helical" evidence="12">
    <location>
        <begin position="198"/>
        <end position="218"/>
    </location>
</feature>
<proteinExistence type="predicted"/>
<keyword evidence="11 14" id="KW-0407">Ion channel</keyword>
<evidence type="ECO:0000259" key="13">
    <source>
        <dbReference type="Pfam" id="PF00520"/>
    </source>
</evidence>
<evidence type="ECO:0000256" key="4">
    <source>
        <dbReference type="ARBA" id="ARBA00022692"/>
    </source>
</evidence>
<evidence type="ECO:0000256" key="5">
    <source>
        <dbReference type="ARBA" id="ARBA00022826"/>
    </source>
</evidence>
<comment type="subcellular location">
    <subcellularLocation>
        <location evidence="1">Membrane</location>
        <topology evidence="1">Multi-pass membrane protein</topology>
    </subcellularLocation>
</comment>
<evidence type="ECO:0000256" key="9">
    <source>
        <dbReference type="ARBA" id="ARBA00023065"/>
    </source>
</evidence>
<dbReference type="EMBL" id="FPBZ01000006">
    <property type="protein sequence ID" value="SFU52396.1"/>
    <property type="molecule type" value="Genomic_DNA"/>
</dbReference>
<dbReference type="PRINTS" id="PR00169">
    <property type="entry name" value="KCHANNEL"/>
</dbReference>
<evidence type="ECO:0000256" key="12">
    <source>
        <dbReference type="SAM" id="Phobius"/>
    </source>
</evidence>
<reference evidence="14 15" key="1">
    <citation type="submission" date="2016-10" db="EMBL/GenBank/DDBJ databases">
        <authorList>
            <person name="de Groot N.N."/>
        </authorList>
    </citation>
    <scope>NUCLEOTIDE SEQUENCE [LARGE SCALE GENOMIC DNA]</scope>
    <source>
        <strain evidence="14 15">Nl14</strain>
    </source>
</reference>
<name>A0A1I7GVV3_9PROT</name>
<evidence type="ECO:0000256" key="1">
    <source>
        <dbReference type="ARBA" id="ARBA00004141"/>
    </source>
</evidence>
<dbReference type="Gene3D" id="1.20.120.350">
    <property type="entry name" value="Voltage-gated potassium channels. Chain C"/>
    <property type="match status" value="1"/>
</dbReference>
<dbReference type="SUPFAM" id="SSF81324">
    <property type="entry name" value="Voltage-gated potassium channels"/>
    <property type="match status" value="1"/>
</dbReference>
<evidence type="ECO:0000256" key="2">
    <source>
        <dbReference type="ARBA" id="ARBA00022448"/>
    </source>
</evidence>
<feature type="transmembrane region" description="Helical" evidence="12">
    <location>
        <begin position="135"/>
        <end position="153"/>
    </location>
</feature>
<dbReference type="GO" id="GO:0001508">
    <property type="term" value="P:action potential"/>
    <property type="evidence" value="ECO:0007669"/>
    <property type="project" value="TreeGrafter"/>
</dbReference>
<keyword evidence="5" id="KW-0631">Potassium channel</keyword>
<dbReference type="Proteomes" id="UP000182649">
    <property type="component" value="Unassembled WGS sequence"/>
</dbReference>
<dbReference type="InterPro" id="IPR005821">
    <property type="entry name" value="Ion_trans_dom"/>
</dbReference>
<accession>A0A1I7GVV3</accession>
<feature type="domain" description="Ion transport" evidence="13">
    <location>
        <begin position="70"/>
        <end position="281"/>
    </location>
</feature>
<evidence type="ECO:0000256" key="6">
    <source>
        <dbReference type="ARBA" id="ARBA00022882"/>
    </source>
</evidence>
<dbReference type="InterPro" id="IPR028325">
    <property type="entry name" value="VG_K_chnl"/>
</dbReference>
<evidence type="ECO:0000256" key="3">
    <source>
        <dbReference type="ARBA" id="ARBA00022538"/>
    </source>
</evidence>
<feature type="transmembrane region" description="Helical" evidence="12">
    <location>
        <begin position="257"/>
        <end position="279"/>
    </location>
</feature>
<dbReference type="PANTHER" id="PTHR11537">
    <property type="entry name" value="VOLTAGE-GATED POTASSIUM CHANNEL"/>
    <property type="match status" value="1"/>
</dbReference>
<feature type="transmembrane region" description="Helical" evidence="12">
    <location>
        <begin position="101"/>
        <end position="123"/>
    </location>
</feature>
<evidence type="ECO:0000256" key="11">
    <source>
        <dbReference type="ARBA" id="ARBA00023303"/>
    </source>
</evidence>
<keyword evidence="9" id="KW-0406">Ion transport</keyword>
<evidence type="ECO:0000256" key="10">
    <source>
        <dbReference type="ARBA" id="ARBA00023136"/>
    </source>
</evidence>
<protein>
    <submittedName>
        <fullName evidence="14">Voltage-gated potassium channel</fullName>
    </submittedName>
</protein>
<feature type="transmembrane region" description="Helical" evidence="12">
    <location>
        <begin position="71"/>
        <end position="89"/>
    </location>
</feature>
<keyword evidence="4 12" id="KW-0812">Transmembrane</keyword>
<keyword evidence="10 12" id="KW-0472">Membrane</keyword>
<gene>
    <name evidence="14" type="ORF">SAMN05216417_1065</name>
</gene>
<evidence type="ECO:0000256" key="8">
    <source>
        <dbReference type="ARBA" id="ARBA00022989"/>
    </source>
</evidence>
<organism evidence="14 15">
    <name type="scientific">Nitrosospira multiformis</name>
    <dbReference type="NCBI Taxonomy" id="1231"/>
    <lineage>
        <taxon>Bacteria</taxon>
        <taxon>Pseudomonadati</taxon>
        <taxon>Pseudomonadota</taxon>
        <taxon>Betaproteobacteria</taxon>
        <taxon>Nitrosomonadales</taxon>
        <taxon>Nitrosomonadaceae</taxon>
        <taxon>Nitrosospira</taxon>
    </lineage>
</organism>
<dbReference type="AlphaFoldDB" id="A0A1I7GVV3"/>
<keyword evidence="3" id="KW-0633">Potassium transport</keyword>
<keyword evidence="8 12" id="KW-1133">Transmembrane helix</keyword>